<dbReference type="AlphaFoldDB" id="A0A0L9TFR1"/>
<dbReference type="STRING" id="3914.A0A0L9TFR1"/>
<dbReference type="GO" id="GO:0016020">
    <property type="term" value="C:membrane"/>
    <property type="evidence" value="ECO:0007669"/>
    <property type="project" value="UniProtKB-SubCell"/>
</dbReference>
<keyword evidence="1 4" id="KW-0489">Methyltransferase</keyword>
<dbReference type="Pfam" id="PF03141">
    <property type="entry name" value="Methyltransf_29"/>
    <property type="match status" value="1"/>
</dbReference>
<comment type="similarity">
    <text evidence="4">Belongs to the methyltransferase superfamily.</text>
</comment>
<reference evidence="8" key="1">
    <citation type="journal article" date="2015" name="Proc. Natl. Acad. Sci. U.S.A.">
        <title>Genome sequencing of adzuki bean (Vigna angularis) provides insight into high starch and low fat accumulation and domestication.</title>
        <authorList>
            <person name="Yang K."/>
            <person name="Tian Z."/>
            <person name="Chen C."/>
            <person name="Luo L."/>
            <person name="Zhao B."/>
            <person name="Wang Z."/>
            <person name="Yu L."/>
            <person name="Li Y."/>
            <person name="Sun Y."/>
            <person name="Li W."/>
            <person name="Chen Y."/>
            <person name="Li Y."/>
            <person name="Zhang Y."/>
            <person name="Ai D."/>
            <person name="Zhao J."/>
            <person name="Shang C."/>
            <person name="Ma Y."/>
            <person name="Wu B."/>
            <person name="Wang M."/>
            <person name="Gao L."/>
            <person name="Sun D."/>
            <person name="Zhang P."/>
            <person name="Guo F."/>
            <person name="Wang W."/>
            <person name="Li Y."/>
            <person name="Wang J."/>
            <person name="Varshney R.K."/>
            <person name="Wang J."/>
            <person name="Ling H.Q."/>
            <person name="Wan P."/>
        </authorList>
    </citation>
    <scope>NUCLEOTIDE SEQUENCE</scope>
    <source>
        <strain evidence="8">cv. Jingnong 6</strain>
    </source>
</reference>
<evidence type="ECO:0000256" key="1">
    <source>
        <dbReference type="ARBA" id="ARBA00022603"/>
    </source>
</evidence>
<organism evidence="7 8">
    <name type="scientific">Phaseolus angularis</name>
    <name type="common">Azuki bean</name>
    <name type="synonym">Vigna angularis</name>
    <dbReference type="NCBI Taxonomy" id="3914"/>
    <lineage>
        <taxon>Eukaryota</taxon>
        <taxon>Viridiplantae</taxon>
        <taxon>Streptophyta</taxon>
        <taxon>Embryophyta</taxon>
        <taxon>Tracheophyta</taxon>
        <taxon>Spermatophyta</taxon>
        <taxon>Magnoliopsida</taxon>
        <taxon>eudicotyledons</taxon>
        <taxon>Gunneridae</taxon>
        <taxon>Pentapetalae</taxon>
        <taxon>rosids</taxon>
        <taxon>fabids</taxon>
        <taxon>Fabales</taxon>
        <taxon>Fabaceae</taxon>
        <taxon>Papilionoideae</taxon>
        <taxon>50 kb inversion clade</taxon>
        <taxon>NPAAA clade</taxon>
        <taxon>indigoferoid/millettioid clade</taxon>
        <taxon>Phaseoleae</taxon>
        <taxon>Vigna</taxon>
    </lineage>
</organism>
<dbReference type="Proteomes" id="UP000053144">
    <property type="component" value="Unassembled WGS sequence"/>
</dbReference>
<feature type="region of interest" description="Disordered" evidence="5">
    <location>
        <begin position="53"/>
        <end position="79"/>
    </location>
</feature>
<keyword evidence="3 4" id="KW-0325">Glycoprotein</keyword>
<comment type="subcellular location">
    <subcellularLocation>
        <location evidence="4">Membrane</location>
        <topology evidence="4">Single-pass type II membrane protein</topology>
    </subcellularLocation>
</comment>
<evidence type="ECO:0000256" key="5">
    <source>
        <dbReference type="SAM" id="MobiDB-lite"/>
    </source>
</evidence>
<evidence type="ECO:0000313" key="8">
    <source>
        <dbReference type="Proteomes" id="UP000053144"/>
    </source>
</evidence>
<keyword evidence="2 4" id="KW-0808">Transferase</keyword>
<keyword evidence="4" id="KW-0812">Transmembrane</keyword>
<dbReference type="PANTHER" id="PTHR10108">
    <property type="entry name" value="SAM-DEPENDENT METHYLTRANSFERASE"/>
    <property type="match status" value="1"/>
</dbReference>
<dbReference type="Gramene" id="KOM29302">
    <property type="protein sequence ID" value="KOM29302"/>
    <property type="gene ID" value="LR48_Vigan641s009000"/>
</dbReference>
<keyword evidence="6" id="KW-0732">Signal</keyword>
<dbReference type="GO" id="GO:0008168">
    <property type="term" value="F:methyltransferase activity"/>
    <property type="evidence" value="ECO:0007669"/>
    <property type="project" value="UniProtKB-UniRule"/>
</dbReference>
<feature type="chain" id="PRO_5012904271" description="Methyltransferase" evidence="6">
    <location>
        <begin position="16"/>
        <end position="131"/>
    </location>
</feature>
<dbReference type="EC" id="2.1.1.-" evidence="4"/>
<sequence length="131" mass="14646">MVFSSLRFLGGFAAALIDDPLWVMNTVPIEAEFNTLGVIYERGLIGTYQNWFMADPSTPTPPQSEDQSQSSTQPKCRRATRLKDLTVSRNVDQKLPIQFDMSTGKVIGDNRARFTSFVALLGRSIVSILTW</sequence>
<dbReference type="GO" id="GO:0005802">
    <property type="term" value="C:trans-Golgi network"/>
    <property type="evidence" value="ECO:0007669"/>
    <property type="project" value="TreeGrafter"/>
</dbReference>
<dbReference type="GO" id="GO:0005768">
    <property type="term" value="C:endosome"/>
    <property type="evidence" value="ECO:0007669"/>
    <property type="project" value="TreeGrafter"/>
</dbReference>
<evidence type="ECO:0000256" key="4">
    <source>
        <dbReference type="RuleBase" id="RU366043"/>
    </source>
</evidence>
<keyword evidence="4" id="KW-0735">Signal-anchor</keyword>
<evidence type="ECO:0000256" key="3">
    <source>
        <dbReference type="ARBA" id="ARBA00023180"/>
    </source>
</evidence>
<evidence type="ECO:0000256" key="2">
    <source>
        <dbReference type="ARBA" id="ARBA00022679"/>
    </source>
</evidence>
<name>A0A0L9TFR1_PHAAN</name>
<feature type="signal peptide" evidence="6">
    <location>
        <begin position="1"/>
        <end position="15"/>
    </location>
</feature>
<dbReference type="GO" id="GO:0032259">
    <property type="term" value="P:methylation"/>
    <property type="evidence" value="ECO:0007669"/>
    <property type="project" value="UniProtKB-KW"/>
</dbReference>
<proteinExistence type="inferred from homology"/>
<protein>
    <recommendedName>
        <fullName evidence="4">Methyltransferase</fullName>
        <ecNumber evidence="4">2.1.1.-</ecNumber>
    </recommendedName>
</protein>
<dbReference type="InterPro" id="IPR004159">
    <property type="entry name" value="Put_SAM_MeTrfase"/>
</dbReference>
<evidence type="ECO:0000256" key="6">
    <source>
        <dbReference type="SAM" id="SignalP"/>
    </source>
</evidence>
<gene>
    <name evidence="7" type="ORF">LR48_Vigan641s009000</name>
</gene>
<evidence type="ECO:0000313" key="7">
    <source>
        <dbReference type="EMBL" id="KOM29302.1"/>
    </source>
</evidence>
<accession>A0A0L9TFR1</accession>
<dbReference type="EMBL" id="KQ258471">
    <property type="protein sequence ID" value="KOM29302.1"/>
    <property type="molecule type" value="Genomic_DNA"/>
</dbReference>
<feature type="compositionally biased region" description="Polar residues" evidence="5">
    <location>
        <begin position="63"/>
        <end position="74"/>
    </location>
</feature>
<dbReference type="PANTHER" id="PTHR10108:SF1059">
    <property type="entry name" value="METHYLTRANSFERASE PMT15-RELATED"/>
    <property type="match status" value="1"/>
</dbReference>